<keyword evidence="2" id="KW-1133">Transmembrane helix</keyword>
<evidence type="ECO:0000256" key="1">
    <source>
        <dbReference type="SAM" id="MobiDB-lite"/>
    </source>
</evidence>
<keyword evidence="2" id="KW-0472">Membrane</keyword>
<proteinExistence type="predicted"/>
<feature type="compositionally biased region" description="Basic and acidic residues" evidence="1">
    <location>
        <begin position="198"/>
        <end position="213"/>
    </location>
</feature>
<evidence type="ECO:0000313" key="3">
    <source>
        <dbReference type="EMBL" id="KAF7635504.1"/>
    </source>
</evidence>
<comment type="caution">
    <text evidence="3">The sequence shown here is derived from an EMBL/GenBank/DDBJ whole genome shotgun (WGS) entry which is preliminary data.</text>
</comment>
<evidence type="ECO:0000313" key="4">
    <source>
        <dbReference type="Proteomes" id="UP000605970"/>
    </source>
</evidence>
<protein>
    <submittedName>
        <fullName evidence="3">Uncharacterized protein</fullName>
    </submittedName>
</protein>
<dbReference type="AlphaFoldDB" id="A0A8S9ZPX2"/>
<dbReference type="EMBL" id="JABEBT010000041">
    <property type="protein sequence ID" value="KAF7635504.1"/>
    <property type="molecule type" value="Genomic_DNA"/>
</dbReference>
<accession>A0A8S9ZPX2</accession>
<feature type="compositionally biased region" description="Low complexity" evidence="1">
    <location>
        <begin position="214"/>
        <end position="229"/>
    </location>
</feature>
<dbReference type="OrthoDB" id="5908689at2759"/>
<feature type="compositionally biased region" description="Basic and acidic residues" evidence="1">
    <location>
        <begin position="275"/>
        <end position="288"/>
    </location>
</feature>
<organism evidence="3 4">
    <name type="scientific">Meloidogyne graminicola</name>
    <dbReference type="NCBI Taxonomy" id="189291"/>
    <lineage>
        <taxon>Eukaryota</taxon>
        <taxon>Metazoa</taxon>
        <taxon>Ecdysozoa</taxon>
        <taxon>Nematoda</taxon>
        <taxon>Chromadorea</taxon>
        <taxon>Rhabditida</taxon>
        <taxon>Tylenchina</taxon>
        <taxon>Tylenchomorpha</taxon>
        <taxon>Tylenchoidea</taxon>
        <taxon>Meloidogynidae</taxon>
        <taxon>Meloidogyninae</taxon>
        <taxon>Meloidogyne</taxon>
    </lineage>
</organism>
<feature type="compositionally biased region" description="Basic and acidic residues" evidence="1">
    <location>
        <begin position="231"/>
        <end position="252"/>
    </location>
</feature>
<gene>
    <name evidence="3" type="ORF">Mgra_00005043</name>
</gene>
<keyword evidence="4" id="KW-1185">Reference proteome</keyword>
<dbReference type="Proteomes" id="UP000605970">
    <property type="component" value="Unassembled WGS sequence"/>
</dbReference>
<name>A0A8S9ZPX2_9BILA</name>
<reference evidence="3" key="1">
    <citation type="journal article" date="2020" name="Ecol. Evol.">
        <title>Genome structure and content of the rice root-knot nematode (Meloidogyne graminicola).</title>
        <authorList>
            <person name="Phan N.T."/>
            <person name="Danchin E.G.J."/>
            <person name="Klopp C."/>
            <person name="Perfus-Barbeoch L."/>
            <person name="Kozlowski D.K."/>
            <person name="Koutsovoulos G.D."/>
            <person name="Lopez-Roques C."/>
            <person name="Bouchez O."/>
            <person name="Zahm M."/>
            <person name="Besnard G."/>
            <person name="Bellafiore S."/>
        </authorList>
    </citation>
    <scope>NUCLEOTIDE SEQUENCE</scope>
    <source>
        <strain evidence="3">VN-18</strain>
    </source>
</reference>
<evidence type="ECO:0000256" key="2">
    <source>
        <dbReference type="SAM" id="Phobius"/>
    </source>
</evidence>
<feature type="transmembrane region" description="Helical" evidence="2">
    <location>
        <begin position="6"/>
        <end position="28"/>
    </location>
</feature>
<feature type="region of interest" description="Disordered" evidence="1">
    <location>
        <begin position="39"/>
        <end position="79"/>
    </location>
</feature>
<feature type="compositionally biased region" description="Basic and acidic residues" evidence="1">
    <location>
        <begin position="150"/>
        <end position="179"/>
    </location>
</feature>
<sequence>MFSLIYSEMFAVICAVVSIISFSSLFFCCKSKKKDKGYTQRQDLKSKMKSGDKPSRRDKSESAELPSTMGKQKKHMKVEKTQITASDGAIKGIKTAKVFTPRVAATKPTTTAASVKQLPGSSNKSKKAFKTASEAGVAVPADENTAPDTARLDLSDSWKETSKMKYKLPEEMTRRRLDDPNYQTWRGLENVFGSSKKKGGDDISPESKSRVDNSKSNLSSKSSVEPNSSMMEEKEKAKQAARSEGDTKEVTLKSEGSTTDNKGTKGDKQNNNTKSGHDDDNEGKVDED</sequence>
<keyword evidence="2" id="KW-0812">Transmembrane</keyword>
<feature type="region of interest" description="Disordered" evidence="1">
    <location>
        <begin position="134"/>
        <end position="288"/>
    </location>
</feature>
<feature type="compositionally biased region" description="Basic and acidic residues" evidence="1">
    <location>
        <begin position="39"/>
        <end position="62"/>
    </location>
</feature>